<gene>
    <name evidence="2" type="ORF">Tci_850076</name>
</gene>
<feature type="non-terminal residue" evidence="2">
    <location>
        <position position="1"/>
    </location>
</feature>
<feature type="compositionally biased region" description="Basic and acidic residues" evidence="1">
    <location>
        <begin position="71"/>
        <end position="83"/>
    </location>
</feature>
<dbReference type="EMBL" id="BKCJ011064051">
    <property type="protein sequence ID" value="GFC78106.1"/>
    <property type="molecule type" value="Genomic_DNA"/>
</dbReference>
<proteinExistence type="predicted"/>
<feature type="region of interest" description="Disordered" evidence="1">
    <location>
        <begin position="59"/>
        <end position="108"/>
    </location>
</feature>
<evidence type="ECO:0000256" key="1">
    <source>
        <dbReference type="SAM" id="MobiDB-lite"/>
    </source>
</evidence>
<dbReference type="AlphaFoldDB" id="A0A699QY46"/>
<organism evidence="2">
    <name type="scientific">Tanacetum cinerariifolium</name>
    <name type="common">Dalmatian daisy</name>
    <name type="synonym">Chrysanthemum cinerariifolium</name>
    <dbReference type="NCBI Taxonomy" id="118510"/>
    <lineage>
        <taxon>Eukaryota</taxon>
        <taxon>Viridiplantae</taxon>
        <taxon>Streptophyta</taxon>
        <taxon>Embryophyta</taxon>
        <taxon>Tracheophyta</taxon>
        <taxon>Spermatophyta</taxon>
        <taxon>Magnoliopsida</taxon>
        <taxon>eudicotyledons</taxon>
        <taxon>Gunneridae</taxon>
        <taxon>Pentapetalae</taxon>
        <taxon>asterids</taxon>
        <taxon>campanulids</taxon>
        <taxon>Asterales</taxon>
        <taxon>Asteraceae</taxon>
        <taxon>Asteroideae</taxon>
        <taxon>Anthemideae</taxon>
        <taxon>Anthemidinae</taxon>
        <taxon>Tanacetum</taxon>
    </lineage>
</organism>
<name>A0A699QY46_TANCI</name>
<evidence type="ECO:0000313" key="2">
    <source>
        <dbReference type="EMBL" id="GFC78106.1"/>
    </source>
</evidence>
<feature type="compositionally biased region" description="Basic and acidic residues" evidence="1">
    <location>
        <begin position="96"/>
        <end position="108"/>
    </location>
</feature>
<reference evidence="2" key="1">
    <citation type="journal article" date="2019" name="Sci. Rep.">
        <title>Draft genome of Tanacetum cinerariifolium, the natural source of mosquito coil.</title>
        <authorList>
            <person name="Yamashiro T."/>
            <person name="Shiraishi A."/>
            <person name="Satake H."/>
            <person name="Nakayama K."/>
        </authorList>
    </citation>
    <scope>NUCLEOTIDE SEQUENCE</scope>
</reference>
<protein>
    <submittedName>
        <fullName evidence="2">Uncharacterized protein</fullName>
    </submittedName>
</protein>
<comment type="caution">
    <text evidence="2">The sequence shown here is derived from an EMBL/GenBank/DDBJ whole genome shotgun (WGS) entry which is preliminary data.</text>
</comment>
<accession>A0A699QY46</accession>
<sequence>TAAVVVVMFDETNTELVKIPADSILKVEDGINPTEPVNESACFSIDDAIANKHIISLKKPSRHPSVATPSKPHDAKKTKRIDLEDSDTEAAFGLSKDADKDKTGSSLD</sequence>